<proteinExistence type="predicted"/>
<keyword evidence="3" id="KW-1185">Reference proteome</keyword>
<evidence type="ECO:0000313" key="2">
    <source>
        <dbReference type="EMBL" id="RGE45310.1"/>
    </source>
</evidence>
<dbReference type="Pfam" id="PF14206">
    <property type="entry name" value="Cys_rich_CPCC"/>
    <property type="match status" value="1"/>
</dbReference>
<dbReference type="Proteomes" id="UP000261948">
    <property type="component" value="Unassembled WGS sequence"/>
</dbReference>
<comment type="caution">
    <text evidence="2">The sequence shown here is derived from an EMBL/GenBank/DDBJ whole genome shotgun (WGS) entry which is preliminary data.</text>
</comment>
<name>A0A373FMB8_COMTE</name>
<feature type="domain" description="Cysteine-rich CPCC" evidence="1">
    <location>
        <begin position="5"/>
        <end position="74"/>
    </location>
</feature>
<evidence type="ECO:0000259" key="1">
    <source>
        <dbReference type="Pfam" id="PF14206"/>
    </source>
</evidence>
<sequence>MPLHQCPCCDYFSLPTRGEYDICNVCFWEDNGIDVDEPDEYSGPNHMTLREGRQNFLQVGACHPNSVKHVMHVDDRLWLRYRGRTLKT</sequence>
<dbReference type="EMBL" id="QURR01000010">
    <property type="protein sequence ID" value="RGE45310.1"/>
    <property type="molecule type" value="Genomic_DNA"/>
</dbReference>
<accession>A0A373FMB8</accession>
<dbReference type="AlphaFoldDB" id="A0A373FMB8"/>
<gene>
    <name evidence="2" type="ORF">DZC30_10185</name>
</gene>
<dbReference type="InterPro" id="IPR025983">
    <property type="entry name" value="Cys_rich_CPCC"/>
</dbReference>
<evidence type="ECO:0000313" key="3">
    <source>
        <dbReference type="Proteomes" id="UP000261948"/>
    </source>
</evidence>
<dbReference type="OrthoDB" id="1456570at2"/>
<organism evidence="2 3">
    <name type="scientific">Comamonas testosteroni</name>
    <name type="common">Pseudomonas testosteroni</name>
    <dbReference type="NCBI Taxonomy" id="285"/>
    <lineage>
        <taxon>Bacteria</taxon>
        <taxon>Pseudomonadati</taxon>
        <taxon>Pseudomonadota</taxon>
        <taxon>Betaproteobacteria</taxon>
        <taxon>Burkholderiales</taxon>
        <taxon>Comamonadaceae</taxon>
        <taxon>Comamonas</taxon>
    </lineage>
</organism>
<protein>
    <recommendedName>
        <fullName evidence="1">Cysteine-rich CPCC domain-containing protein</fullName>
    </recommendedName>
</protein>
<reference evidence="2 3" key="1">
    <citation type="submission" date="2018-08" db="EMBL/GenBank/DDBJ databases">
        <title>Comamonas testosteroni strain SWCO2.</title>
        <authorList>
            <person name="Jiang N."/>
            <person name="Zhang X.Z."/>
        </authorList>
    </citation>
    <scope>NUCLEOTIDE SEQUENCE [LARGE SCALE GENOMIC DNA]</scope>
    <source>
        <strain evidence="2 3">SWCO2</strain>
    </source>
</reference>